<comment type="similarity">
    <text evidence="2 6">Belongs to the dUTPase family.</text>
</comment>
<feature type="domain" description="dUTPase-like" evidence="7">
    <location>
        <begin position="13"/>
        <end position="78"/>
    </location>
</feature>
<dbReference type="Gene3D" id="2.70.40.10">
    <property type="match status" value="1"/>
</dbReference>
<evidence type="ECO:0000256" key="2">
    <source>
        <dbReference type="ARBA" id="ARBA00006581"/>
    </source>
</evidence>
<dbReference type="SUPFAM" id="SSF51283">
    <property type="entry name" value="dUTPase-like"/>
    <property type="match status" value="1"/>
</dbReference>
<dbReference type="PANTHER" id="PTHR11241">
    <property type="entry name" value="DEOXYURIDINE 5'-TRIPHOSPHATE NUCLEOTIDOHYDROLASE"/>
    <property type="match status" value="1"/>
</dbReference>
<dbReference type="GO" id="GO:0046081">
    <property type="term" value="P:dUTP catabolic process"/>
    <property type="evidence" value="ECO:0007669"/>
    <property type="project" value="UniProtKB-UniRule"/>
</dbReference>
<dbReference type="AlphaFoldDB" id="K5WE33"/>
<comment type="subunit">
    <text evidence="3 6">Homotrimer.</text>
</comment>
<dbReference type="STRING" id="650164.K5WE33"/>
<comment type="catalytic activity">
    <reaction evidence="6">
        <text>dUTP + H2O = dUMP + diphosphate + H(+)</text>
        <dbReference type="Rhea" id="RHEA:10248"/>
        <dbReference type="ChEBI" id="CHEBI:15377"/>
        <dbReference type="ChEBI" id="CHEBI:15378"/>
        <dbReference type="ChEBI" id="CHEBI:33019"/>
        <dbReference type="ChEBI" id="CHEBI:61555"/>
        <dbReference type="ChEBI" id="CHEBI:246422"/>
        <dbReference type="EC" id="3.6.1.23"/>
    </reaction>
</comment>
<dbReference type="Pfam" id="PF00692">
    <property type="entry name" value="dUTPase"/>
    <property type="match status" value="1"/>
</dbReference>
<dbReference type="RefSeq" id="XP_007403031.1">
    <property type="nucleotide sequence ID" value="XM_007402969.1"/>
</dbReference>
<dbReference type="EC" id="3.6.1.23" evidence="6"/>
<keyword evidence="6" id="KW-0479">Metal-binding</keyword>
<comment type="cofactor">
    <cofactor evidence="6">
        <name>Mg(2+)</name>
        <dbReference type="ChEBI" id="CHEBI:18420"/>
    </cofactor>
</comment>
<dbReference type="GeneID" id="18912000"/>
<protein>
    <recommendedName>
        <fullName evidence="6">Deoxyuridine 5'-triphosphate nucleotidohydrolase</fullName>
        <shortName evidence="6">dUTPase</shortName>
        <ecNumber evidence="6">3.6.1.23</ecNumber>
    </recommendedName>
    <alternativeName>
        <fullName evidence="6">dUTP pyrophosphatase</fullName>
    </alternativeName>
</protein>
<sequence>MSPHWLDILMGGILPKQGSEEAAGFDLYSAESVKIPAQSRKIIGTGIAMQAPYGTYARIAPRSGLAVKGIDIGAGVVD</sequence>
<evidence type="ECO:0000313" key="8">
    <source>
        <dbReference type="EMBL" id="EKM48417.1"/>
    </source>
</evidence>
<dbReference type="UniPathway" id="UPA00610">
    <property type="reaction ID" value="UER00666"/>
</dbReference>
<dbReference type="GO" id="GO:0000287">
    <property type="term" value="F:magnesium ion binding"/>
    <property type="evidence" value="ECO:0007669"/>
    <property type="project" value="UniProtKB-UniRule"/>
</dbReference>
<dbReference type="InterPro" id="IPR036157">
    <property type="entry name" value="dUTPase-like_sf"/>
</dbReference>
<dbReference type="InParanoid" id="K5WE33"/>
<comment type="pathway">
    <text evidence="1 6">Pyrimidine metabolism; dUMP biosynthesis; dUMP from dCTP (dUTP route): step 2/2.</text>
</comment>
<proteinExistence type="inferred from homology"/>
<name>K5WE33_PHACS</name>
<dbReference type="HOGENOM" id="CLU_2622820_0_0_1"/>
<dbReference type="Proteomes" id="UP000008370">
    <property type="component" value="Unassembled WGS sequence"/>
</dbReference>
<dbReference type="InterPro" id="IPR008181">
    <property type="entry name" value="dUTPase"/>
</dbReference>
<dbReference type="InterPro" id="IPR029054">
    <property type="entry name" value="dUTPase-like"/>
</dbReference>
<keyword evidence="9" id="KW-1185">Reference proteome</keyword>
<evidence type="ECO:0000313" key="9">
    <source>
        <dbReference type="Proteomes" id="UP000008370"/>
    </source>
</evidence>
<comment type="function">
    <text evidence="6">Involved in nucleotide metabolism via production of dUMP, the immediate precursor of thymidine nucleotides, and decreases the intracellular concentration of dUTP so that uracil cannot be incorporated into DNA.</text>
</comment>
<evidence type="ECO:0000259" key="7">
    <source>
        <dbReference type="Pfam" id="PF00692"/>
    </source>
</evidence>
<keyword evidence="5 6" id="KW-0546">Nucleotide metabolism</keyword>
<dbReference type="KEGG" id="pco:PHACADRAFT_202842"/>
<dbReference type="CDD" id="cd07557">
    <property type="entry name" value="trimeric_dUTPase"/>
    <property type="match status" value="1"/>
</dbReference>
<evidence type="ECO:0000256" key="1">
    <source>
        <dbReference type="ARBA" id="ARBA00005142"/>
    </source>
</evidence>
<reference evidence="8 9" key="1">
    <citation type="journal article" date="2012" name="BMC Genomics">
        <title>Comparative genomics of the white-rot fungi, Phanerochaete carnosa and P. chrysosporium, to elucidate the genetic basis of the distinct wood types they colonize.</title>
        <authorList>
            <person name="Suzuki H."/>
            <person name="MacDonald J."/>
            <person name="Syed K."/>
            <person name="Salamov A."/>
            <person name="Hori C."/>
            <person name="Aerts A."/>
            <person name="Henrissat B."/>
            <person name="Wiebenga A."/>
            <person name="vanKuyk P.A."/>
            <person name="Barry K."/>
            <person name="Lindquist E."/>
            <person name="LaButti K."/>
            <person name="Lapidus A."/>
            <person name="Lucas S."/>
            <person name="Coutinho P."/>
            <person name="Gong Y."/>
            <person name="Samejima M."/>
            <person name="Mahadevan R."/>
            <person name="Abou-Zaid M."/>
            <person name="de Vries R.P."/>
            <person name="Igarashi K."/>
            <person name="Yadav J.S."/>
            <person name="Grigoriev I.V."/>
            <person name="Master E.R."/>
        </authorList>
    </citation>
    <scope>NUCLEOTIDE SEQUENCE [LARGE SCALE GENOMIC DNA]</scope>
    <source>
        <strain evidence="8 9">HHB-10118-sp</strain>
    </source>
</reference>
<evidence type="ECO:0000256" key="4">
    <source>
        <dbReference type="ARBA" id="ARBA00022801"/>
    </source>
</evidence>
<organism evidence="8 9">
    <name type="scientific">Phanerochaete carnosa (strain HHB-10118-sp)</name>
    <name type="common">White-rot fungus</name>
    <name type="synonym">Peniophora carnosa</name>
    <dbReference type="NCBI Taxonomy" id="650164"/>
    <lineage>
        <taxon>Eukaryota</taxon>
        <taxon>Fungi</taxon>
        <taxon>Dikarya</taxon>
        <taxon>Basidiomycota</taxon>
        <taxon>Agaricomycotina</taxon>
        <taxon>Agaricomycetes</taxon>
        <taxon>Polyporales</taxon>
        <taxon>Phanerochaetaceae</taxon>
        <taxon>Phanerochaete</taxon>
    </lineage>
</organism>
<dbReference type="GO" id="GO:0006226">
    <property type="term" value="P:dUMP biosynthetic process"/>
    <property type="evidence" value="ECO:0007669"/>
    <property type="project" value="UniProtKB-UniRule"/>
</dbReference>
<accession>K5WE33</accession>
<keyword evidence="6" id="KW-0460">Magnesium</keyword>
<evidence type="ECO:0000256" key="3">
    <source>
        <dbReference type="ARBA" id="ARBA00011233"/>
    </source>
</evidence>
<keyword evidence="4 6" id="KW-0378">Hydrolase</keyword>
<gene>
    <name evidence="8" type="ORF">PHACADRAFT_202842</name>
</gene>
<dbReference type="PANTHER" id="PTHR11241:SF0">
    <property type="entry name" value="DEOXYURIDINE 5'-TRIPHOSPHATE NUCLEOTIDOHYDROLASE"/>
    <property type="match status" value="1"/>
</dbReference>
<dbReference type="GO" id="GO:0004170">
    <property type="term" value="F:dUTP diphosphatase activity"/>
    <property type="evidence" value="ECO:0007669"/>
    <property type="project" value="UniProtKB-UniRule"/>
</dbReference>
<evidence type="ECO:0000256" key="5">
    <source>
        <dbReference type="ARBA" id="ARBA00023080"/>
    </source>
</evidence>
<dbReference type="InterPro" id="IPR033704">
    <property type="entry name" value="dUTPase_trimeric"/>
</dbReference>
<dbReference type="EMBL" id="JH931078">
    <property type="protein sequence ID" value="EKM48417.1"/>
    <property type="molecule type" value="Genomic_DNA"/>
</dbReference>
<evidence type="ECO:0000256" key="6">
    <source>
        <dbReference type="RuleBase" id="RU367024"/>
    </source>
</evidence>
<dbReference type="OrthoDB" id="419889at2759"/>